<keyword evidence="7" id="KW-1185">Reference proteome</keyword>
<dbReference type="PANTHER" id="PTHR24067">
    <property type="entry name" value="UBIQUITIN-CONJUGATING ENZYME E2"/>
    <property type="match status" value="1"/>
</dbReference>
<dbReference type="CDD" id="cd23791">
    <property type="entry name" value="UBCc_UBE2C"/>
    <property type="match status" value="1"/>
</dbReference>
<name>A0ABM1SMZ0_LIMPO</name>
<comment type="similarity">
    <text evidence="4">Belongs to the ubiquitin-conjugating enzyme family.</text>
</comment>
<accession>A0ABM1SMZ0</accession>
<dbReference type="Pfam" id="PF00179">
    <property type="entry name" value="UQ_con"/>
    <property type="match status" value="1"/>
</dbReference>
<evidence type="ECO:0000259" key="6">
    <source>
        <dbReference type="PROSITE" id="PS50127"/>
    </source>
</evidence>
<evidence type="ECO:0000256" key="2">
    <source>
        <dbReference type="ARBA" id="ARBA00022786"/>
    </source>
</evidence>
<keyword evidence="1" id="KW-0808">Transferase</keyword>
<dbReference type="InterPro" id="IPR000608">
    <property type="entry name" value="UBC"/>
</dbReference>
<evidence type="ECO:0000256" key="3">
    <source>
        <dbReference type="PROSITE-ProRule" id="PRU10133"/>
    </source>
</evidence>
<sequence>MASQNVDPLSAIVPPETSRKASEDKHKTETGQHTVSKRLQQELMMLMMSGYKGISAFPDGDNLFRWIGTIVGPEGTVYEGLMYKLVLEFPSSYPYTAPTIKFDTPCFHPNVDAQGNICLDILKEKWTALYDVRTVLLSLQSLLGEPNIDSPLNAQAAKLWENQTQYKKVLLDKYDKEFLPFRWEHWSSRPRHLPLS</sequence>
<dbReference type="Proteomes" id="UP000694941">
    <property type="component" value="Unplaced"/>
</dbReference>
<evidence type="ECO:0000256" key="1">
    <source>
        <dbReference type="ARBA" id="ARBA00022679"/>
    </source>
</evidence>
<dbReference type="PROSITE" id="PS00183">
    <property type="entry name" value="UBC_1"/>
    <property type="match status" value="1"/>
</dbReference>
<gene>
    <name evidence="8" type="primary">LOC106462134</name>
</gene>
<keyword evidence="4" id="KW-0547">Nucleotide-binding</keyword>
<evidence type="ECO:0000313" key="8">
    <source>
        <dbReference type="RefSeq" id="XP_022244996.1"/>
    </source>
</evidence>
<dbReference type="RefSeq" id="XP_022244996.1">
    <property type="nucleotide sequence ID" value="XM_022389288.1"/>
</dbReference>
<dbReference type="InterPro" id="IPR023313">
    <property type="entry name" value="UBQ-conjugating_AS"/>
</dbReference>
<evidence type="ECO:0000256" key="4">
    <source>
        <dbReference type="RuleBase" id="RU362109"/>
    </source>
</evidence>
<dbReference type="SMART" id="SM00212">
    <property type="entry name" value="UBCc"/>
    <property type="match status" value="1"/>
</dbReference>
<dbReference type="PROSITE" id="PS50127">
    <property type="entry name" value="UBC_2"/>
    <property type="match status" value="1"/>
</dbReference>
<keyword evidence="2 4" id="KW-0833">Ubl conjugation pathway</keyword>
<proteinExistence type="inferred from homology"/>
<dbReference type="SUPFAM" id="SSF54495">
    <property type="entry name" value="UBC-like"/>
    <property type="match status" value="1"/>
</dbReference>
<evidence type="ECO:0000313" key="7">
    <source>
        <dbReference type="Proteomes" id="UP000694941"/>
    </source>
</evidence>
<dbReference type="InterPro" id="IPR050113">
    <property type="entry name" value="Ub_conjugating_enzyme"/>
</dbReference>
<dbReference type="Gene3D" id="3.10.110.10">
    <property type="entry name" value="Ubiquitin Conjugating Enzyme"/>
    <property type="match status" value="1"/>
</dbReference>
<evidence type="ECO:0000256" key="5">
    <source>
        <dbReference type="SAM" id="MobiDB-lite"/>
    </source>
</evidence>
<protein>
    <submittedName>
        <fullName evidence="8">Ubiquitin-conjugating enzyme E2 C-like</fullName>
    </submittedName>
</protein>
<feature type="compositionally biased region" description="Basic and acidic residues" evidence="5">
    <location>
        <begin position="17"/>
        <end position="30"/>
    </location>
</feature>
<dbReference type="GeneID" id="106462134"/>
<feature type="domain" description="UBC core" evidence="6">
    <location>
        <begin position="34"/>
        <end position="179"/>
    </location>
</feature>
<feature type="region of interest" description="Disordered" evidence="5">
    <location>
        <begin position="1"/>
        <end position="34"/>
    </location>
</feature>
<feature type="active site" description="Glycyl thioester intermediate" evidence="3">
    <location>
        <position position="118"/>
    </location>
</feature>
<organism evidence="7 8">
    <name type="scientific">Limulus polyphemus</name>
    <name type="common">Atlantic horseshoe crab</name>
    <dbReference type="NCBI Taxonomy" id="6850"/>
    <lineage>
        <taxon>Eukaryota</taxon>
        <taxon>Metazoa</taxon>
        <taxon>Ecdysozoa</taxon>
        <taxon>Arthropoda</taxon>
        <taxon>Chelicerata</taxon>
        <taxon>Merostomata</taxon>
        <taxon>Xiphosura</taxon>
        <taxon>Limulidae</taxon>
        <taxon>Limulus</taxon>
    </lineage>
</organism>
<dbReference type="InterPro" id="IPR016135">
    <property type="entry name" value="UBQ-conjugating_enzyme/RWD"/>
</dbReference>
<reference evidence="8" key="1">
    <citation type="submission" date="2025-08" db="UniProtKB">
        <authorList>
            <consortium name="RefSeq"/>
        </authorList>
    </citation>
    <scope>IDENTIFICATION</scope>
    <source>
        <tissue evidence="8">Muscle</tissue>
    </source>
</reference>
<keyword evidence="4" id="KW-0067">ATP-binding</keyword>